<dbReference type="RefSeq" id="WP_269578811.1">
    <property type="nucleotide sequence ID" value="NZ_CP114588.1"/>
</dbReference>
<feature type="binding site" evidence="13">
    <location>
        <position position="110"/>
    </location>
    <ligand>
        <name>Mg(2+)</name>
        <dbReference type="ChEBI" id="CHEBI:18420"/>
        <label>1</label>
    </ligand>
</feature>
<organism evidence="16 17">
    <name type="scientific">Salinivibrio kushneri</name>
    <dbReference type="NCBI Taxonomy" id="1908198"/>
    <lineage>
        <taxon>Bacteria</taxon>
        <taxon>Pseudomonadati</taxon>
        <taxon>Pseudomonadota</taxon>
        <taxon>Gammaproteobacteria</taxon>
        <taxon>Vibrionales</taxon>
        <taxon>Vibrionaceae</taxon>
        <taxon>Salinivibrio</taxon>
    </lineage>
</organism>
<evidence type="ECO:0000256" key="3">
    <source>
        <dbReference type="ARBA" id="ARBA00012453"/>
    </source>
</evidence>
<dbReference type="NCBIfam" id="NF008003">
    <property type="entry name" value="PRK10729.1"/>
    <property type="match status" value="1"/>
</dbReference>
<gene>
    <name evidence="16" type="primary">nudF</name>
    <name evidence="16" type="ORF">N8M53_11050</name>
</gene>
<feature type="short sequence motif" description="Nudix box" evidence="14">
    <location>
        <begin position="95"/>
        <end position="117"/>
    </location>
</feature>
<comment type="cofactor">
    <cofactor evidence="1 13">
        <name>Mg(2+)</name>
        <dbReference type="ChEBI" id="CHEBI:18420"/>
    </cofactor>
</comment>
<dbReference type="GO" id="GO:0005829">
    <property type="term" value="C:cytosol"/>
    <property type="evidence" value="ECO:0007669"/>
    <property type="project" value="TreeGrafter"/>
</dbReference>
<dbReference type="AlphaFoldDB" id="A0AA47KK78"/>
<dbReference type="EMBL" id="CP114588">
    <property type="protein sequence ID" value="WBA08333.1"/>
    <property type="molecule type" value="Genomic_DNA"/>
</dbReference>
<dbReference type="Proteomes" id="UP001164748">
    <property type="component" value="Chromosome"/>
</dbReference>
<evidence type="ECO:0000256" key="9">
    <source>
        <dbReference type="ARBA" id="ARBA00030162"/>
    </source>
</evidence>
<dbReference type="GO" id="GO:0019693">
    <property type="term" value="P:ribose phosphate metabolic process"/>
    <property type="evidence" value="ECO:0007669"/>
    <property type="project" value="TreeGrafter"/>
</dbReference>
<dbReference type="GO" id="GO:0006753">
    <property type="term" value="P:nucleoside phosphate metabolic process"/>
    <property type="evidence" value="ECO:0007669"/>
    <property type="project" value="TreeGrafter"/>
</dbReference>
<evidence type="ECO:0000256" key="12">
    <source>
        <dbReference type="ARBA" id="ARBA00049546"/>
    </source>
</evidence>
<dbReference type="SUPFAM" id="SSF55811">
    <property type="entry name" value="Nudix"/>
    <property type="match status" value="1"/>
</dbReference>
<evidence type="ECO:0000256" key="10">
    <source>
        <dbReference type="ARBA" id="ARBA00030308"/>
    </source>
</evidence>
<dbReference type="PANTHER" id="PTHR11839">
    <property type="entry name" value="UDP/ADP-SUGAR PYROPHOSPHATASE"/>
    <property type="match status" value="1"/>
</dbReference>
<evidence type="ECO:0000256" key="11">
    <source>
        <dbReference type="ARBA" id="ARBA00033056"/>
    </source>
</evidence>
<reference evidence="16" key="1">
    <citation type="submission" date="2022-09" db="EMBL/GenBank/DDBJ databases">
        <authorList>
            <person name="Li Z.-J."/>
        </authorList>
    </citation>
    <scope>NUCLEOTIDE SEQUENCE</scope>
    <source>
        <strain evidence="16">TGB11</strain>
    </source>
</reference>
<keyword evidence="5 13" id="KW-0479">Metal-binding</keyword>
<evidence type="ECO:0000256" key="1">
    <source>
        <dbReference type="ARBA" id="ARBA00001946"/>
    </source>
</evidence>
<comment type="function">
    <text evidence="8">Acts on ADP-mannose and ADP-glucose as well as ADP-ribose. Prevents glycogen biosynthesis. The reaction catalyzed by this enzyme is a limiting step of the gluconeogenic process.</text>
</comment>
<evidence type="ECO:0000256" key="8">
    <source>
        <dbReference type="ARBA" id="ARBA00025164"/>
    </source>
</evidence>
<dbReference type="NCBIfam" id="TIGR00052">
    <property type="entry name" value="nudix-type nucleoside diphosphatase, YffH/AdpP family"/>
    <property type="match status" value="1"/>
</dbReference>
<dbReference type="GO" id="GO:0046872">
    <property type="term" value="F:metal ion binding"/>
    <property type="evidence" value="ECO:0007669"/>
    <property type="project" value="UniProtKB-KW"/>
</dbReference>
<dbReference type="EC" id="3.6.1.13" evidence="3"/>
<keyword evidence="7 13" id="KW-0460">Magnesium</keyword>
<dbReference type="CDD" id="cd24155">
    <property type="entry name" value="NUDIX_ADPRase"/>
    <property type="match status" value="1"/>
</dbReference>
<dbReference type="InterPro" id="IPR000086">
    <property type="entry name" value="NUDIX_hydrolase_dom"/>
</dbReference>
<dbReference type="InterPro" id="IPR015797">
    <property type="entry name" value="NUDIX_hydrolase-like_dom_sf"/>
</dbReference>
<dbReference type="Pfam" id="PF00293">
    <property type="entry name" value="NUDIX"/>
    <property type="match status" value="1"/>
</dbReference>
<dbReference type="GO" id="GO:0047631">
    <property type="term" value="F:ADP-ribose diphosphatase activity"/>
    <property type="evidence" value="ECO:0007669"/>
    <property type="project" value="UniProtKB-EC"/>
</dbReference>
<evidence type="ECO:0000259" key="15">
    <source>
        <dbReference type="PROSITE" id="PS51462"/>
    </source>
</evidence>
<feature type="binding site" evidence="13">
    <location>
        <position position="162"/>
    </location>
    <ligand>
        <name>Mg(2+)</name>
        <dbReference type="ChEBI" id="CHEBI:18420"/>
        <label>1</label>
    </ligand>
</feature>
<accession>A0AA47KK78</accession>
<evidence type="ECO:0000256" key="7">
    <source>
        <dbReference type="ARBA" id="ARBA00022842"/>
    </source>
</evidence>
<evidence type="ECO:0000313" key="16">
    <source>
        <dbReference type="EMBL" id="WBA08333.1"/>
    </source>
</evidence>
<evidence type="ECO:0000256" key="14">
    <source>
        <dbReference type="PIRSR" id="PIRSR604385-3"/>
    </source>
</evidence>
<evidence type="ECO:0000313" key="17">
    <source>
        <dbReference type="Proteomes" id="UP001164748"/>
    </source>
</evidence>
<proteinExistence type="inferred from homology"/>
<evidence type="ECO:0000256" key="4">
    <source>
        <dbReference type="ARBA" id="ARBA00013297"/>
    </source>
</evidence>
<protein>
    <recommendedName>
        <fullName evidence="4">ADP-ribose pyrophosphatase</fullName>
        <ecNumber evidence="3">3.6.1.13</ecNumber>
    </recommendedName>
    <alternativeName>
        <fullName evidence="9">ADP-ribose diphosphatase</fullName>
    </alternativeName>
    <alternativeName>
        <fullName evidence="11">ADP-ribose phosphohydrolase</fullName>
    </alternativeName>
    <alternativeName>
        <fullName evidence="10">Adenosine diphosphoribose pyrophosphatase</fullName>
    </alternativeName>
</protein>
<comment type="catalytic activity">
    <reaction evidence="12">
        <text>ADP-D-ribose + H2O = D-ribose 5-phosphate + AMP + 2 H(+)</text>
        <dbReference type="Rhea" id="RHEA:10412"/>
        <dbReference type="ChEBI" id="CHEBI:15377"/>
        <dbReference type="ChEBI" id="CHEBI:15378"/>
        <dbReference type="ChEBI" id="CHEBI:57967"/>
        <dbReference type="ChEBI" id="CHEBI:78346"/>
        <dbReference type="ChEBI" id="CHEBI:456215"/>
        <dbReference type="EC" id="3.6.1.13"/>
    </reaction>
</comment>
<name>A0AA47KK78_9GAMM</name>
<feature type="binding site" evidence="13">
    <location>
        <position position="94"/>
    </location>
    <ligand>
        <name>Mg(2+)</name>
        <dbReference type="ChEBI" id="CHEBI:18420"/>
        <label>1</label>
    </ligand>
</feature>
<feature type="binding site" evidence="13">
    <location>
        <position position="114"/>
    </location>
    <ligand>
        <name>Mg(2+)</name>
        <dbReference type="ChEBI" id="CHEBI:18420"/>
        <label>1</label>
    </ligand>
</feature>
<keyword evidence="6 16" id="KW-0378">Hydrolase</keyword>
<evidence type="ECO:0000256" key="6">
    <source>
        <dbReference type="ARBA" id="ARBA00022801"/>
    </source>
</evidence>
<dbReference type="InterPro" id="IPR004385">
    <property type="entry name" value="NDP_pyrophosphatase"/>
</dbReference>
<evidence type="ECO:0000256" key="5">
    <source>
        <dbReference type="ARBA" id="ARBA00022723"/>
    </source>
</evidence>
<comment type="similarity">
    <text evidence="2">Belongs to the Nudix hydrolase family. NudF subfamily.</text>
</comment>
<dbReference type="PANTHER" id="PTHR11839:SF5">
    <property type="entry name" value="ADP-RIBOSE PYROPHOSPHATASE"/>
    <property type="match status" value="1"/>
</dbReference>
<dbReference type="PROSITE" id="PS51462">
    <property type="entry name" value="NUDIX"/>
    <property type="match status" value="1"/>
</dbReference>
<dbReference type="GO" id="GO:0019144">
    <property type="term" value="F:ADP-sugar diphosphatase activity"/>
    <property type="evidence" value="ECO:0007669"/>
    <property type="project" value="TreeGrafter"/>
</dbReference>
<evidence type="ECO:0000256" key="2">
    <source>
        <dbReference type="ARBA" id="ARBA00007482"/>
    </source>
</evidence>
<dbReference type="Gene3D" id="3.90.79.10">
    <property type="entry name" value="Nucleoside Triphosphate Pyrophosphohydrolase"/>
    <property type="match status" value="1"/>
</dbReference>
<evidence type="ECO:0000256" key="13">
    <source>
        <dbReference type="PIRSR" id="PIRSR604385-2"/>
    </source>
</evidence>
<feature type="domain" description="Nudix hydrolase" evidence="15">
    <location>
        <begin position="53"/>
        <end position="191"/>
    </location>
</feature>
<sequence>MSDYPPGQFDRDDIVIEDISPLYQGFFSIQRYQFRHRLFEGGWSGAVVRELFERGHAVAVLPYDPVRDEVVMLEQIRVGAMAAGATPWQLEIVAGMIDKGQSPEQVAHREAREEAGLLLHQMERVTRYLSSSGGCSEQLDVFVAIVDASEAEGVHGLDSENEDILVHRLSRQHAYQKVVDGEIENAASIIALQWLELNASRLRQSYNEQNSQ</sequence>